<evidence type="ECO:0000313" key="3">
    <source>
        <dbReference type="Proteomes" id="UP000034803"/>
    </source>
</evidence>
<comment type="caution">
    <text evidence="2">The sequence shown here is derived from an EMBL/GenBank/DDBJ whole genome shotgun (WGS) entry which is preliminary data.</text>
</comment>
<name>A0A0G0AYK4_9BACT</name>
<reference evidence="2 3" key="1">
    <citation type="journal article" date="2015" name="Nature">
        <title>rRNA introns, odd ribosomes, and small enigmatic genomes across a large radiation of phyla.</title>
        <authorList>
            <person name="Brown C.T."/>
            <person name="Hug L.A."/>
            <person name="Thomas B.C."/>
            <person name="Sharon I."/>
            <person name="Castelle C.J."/>
            <person name="Singh A."/>
            <person name="Wilkins M.J."/>
            <person name="Williams K.H."/>
            <person name="Banfield J.F."/>
        </authorList>
    </citation>
    <scope>NUCLEOTIDE SEQUENCE [LARGE SCALE GENOMIC DNA]</scope>
</reference>
<organism evidence="2 3">
    <name type="scientific">Candidatus Woesebacteria bacterium GW2011_GWC2_31_9</name>
    <dbReference type="NCBI Taxonomy" id="1618586"/>
    <lineage>
        <taxon>Bacteria</taxon>
        <taxon>Candidatus Woeseibacteriota</taxon>
    </lineage>
</organism>
<proteinExistence type="predicted"/>
<dbReference type="AlphaFoldDB" id="A0A0G0AYK4"/>
<keyword evidence="1" id="KW-0812">Transmembrane</keyword>
<gene>
    <name evidence="2" type="ORF">UR21_C0007G0017</name>
</gene>
<sequence>MKKDCISHLIFLLLYFILITLVKKYFSFSFWPFWVGGLVGLFLSNVDHLLHVFVFKPYELTSQRVIALMKAKRFKEALILLYDTKNERTNLIFHSLNFQIIFLILTFWLLSSSGNLFGRGLVLSFLLNLVIFLLRKIKTNEIILIDNNKSKLYFIGVFLTLFIFGFLF</sequence>
<dbReference type="EMBL" id="LBOI01000007">
    <property type="protein sequence ID" value="KKP31600.1"/>
    <property type="molecule type" value="Genomic_DNA"/>
</dbReference>
<feature type="transmembrane region" description="Helical" evidence="1">
    <location>
        <begin position="116"/>
        <end position="134"/>
    </location>
</feature>
<keyword evidence="1" id="KW-1133">Transmembrane helix</keyword>
<protein>
    <submittedName>
        <fullName evidence="2">Uncharacterized protein</fullName>
    </submittedName>
</protein>
<keyword evidence="1" id="KW-0472">Membrane</keyword>
<dbReference type="Proteomes" id="UP000034803">
    <property type="component" value="Unassembled WGS sequence"/>
</dbReference>
<feature type="transmembrane region" description="Helical" evidence="1">
    <location>
        <begin position="91"/>
        <end position="110"/>
    </location>
</feature>
<feature type="transmembrane region" description="Helical" evidence="1">
    <location>
        <begin position="33"/>
        <end position="55"/>
    </location>
</feature>
<feature type="transmembrane region" description="Helical" evidence="1">
    <location>
        <begin position="150"/>
        <end position="167"/>
    </location>
</feature>
<evidence type="ECO:0000313" key="2">
    <source>
        <dbReference type="EMBL" id="KKP31600.1"/>
    </source>
</evidence>
<feature type="transmembrane region" description="Helical" evidence="1">
    <location>
        <begin position="9"/>
        <end position="27"/>
    </location>
</feature>
<accession>A0A0G0AYK4</accession>
<evidence type="ECO:0000256" key="1">
    <source>
        <dbReference type="SAM" id="Phobius"/>
    </source>
</evidence>